<dbReference type="InterPro" id="IPR008030">
    <property type="entry name" value="NmrA-like"/>
</dbReference>
<organism evidence="4 5">
    <name type="scientific">Colletotrichum godetiae</name>
    <dbReference type="NCBI Taxonomy" id="1209918"/>
    <lineage>
        <taxon>Eukaryota</taxon>
        <taxon>Fungi</taxon>
        <taxon>Dikarya</taxon>
        <taxon>Ascomycota</taxon>
        <taxon>Pezizomycotina</taxon>
        <taxon>Sordariomycetes</taxon>
        <taxon>Hypocreomycetidae</taxon>
        <taxon>Glomerellales</taxon>
        <taxon>Glomerellaceae</taxon>
        <taxon>Colletotrichum</taxon>
        <taxon>Colletotrichum acutatum species complex</taxon>
    </lineage>
</organism>
<proteinExistence type="predicted"/>
<accession>A0AAJ0F4K4</accession>
<dbReference type="RefSeq" id="XP_060436302.1">
    <property type="nucleotide sequence ID" value="XM_060565532.1"/>
</dbReference>
<dbReference type="InterPro" id="IPR051609">
    <property type="entry name" value="NmrA/Isoflavone_reductase-like"/>
</dbReference>
<dbReference type="AlphaFoldDB" id="A0AAJ0F4K4"/>
<evidence type="ECO:0000256" key="2">
    <source>
        <dbReference type="ARBA" id="ARBA00023002"/>
    </source>
</evidence>
<dbReference type="Proteomes" id="UP001224890">
    <property type="component" value="Unassembled WGS sequence"/>
</dbReference>
<reference evidence="4" key="1">
    <citation type="submission" date="2021-06" db="EMBL/GenBank/DDBJ databases">
        <title>Comparative genomics, transcriptomics and evolutionary studies reveal genomic signatures of adaptation to plant cell wall in hemibiotrophic fungi.</title>
        <authorList>
            <consortium name="DOE Joint Genome Institute"/>
            <person name="Baroncelli R."/>
            <person name="Diaz J.F."/>
            <person name="Benocci T."/>
            <person name="Peng M."/>
            <person name="Battaglia E."/>
            <person name="Haridas S."/>
            <person name="Andreopoulos W."/>
            <person name="Labutti K."/>
            <person name="Pangilinan J."/>
            <person name="Floch G.L."/>
            <person name="Makela M.R."/>
            <person name="Henrissat B."/>
            <person name="Grigoriev I.V."/>
            <person name="Crouch J.A."/>
            <person name="De Vries R.P."/>
            <person name="Sukno S.A."/>
            <person name="Thon M.R."/>
        </authorList>
    </citation>
    <scope>NUCLEOTIDE SEQUENCE</scope>
    <source>
        <strain evidence="4">CBS 193.32</strain>
    </source>
</reference>
<dbReference type="Gene3D" id="3.40.50.720">
    <property type="entry name" value="NAD(P)-binding Rossmann-like Domain"/>
    <property type="match status" value="1"/>
</dbReference>
<dbReference type="GO" id="GO:0016491">
    <property type="term" value="F:oxidoreductase activity"/>
    <property type="evidence" value="ECO:0007669"/>
    <property type="project" value="UniProtKB-KW"/>
</dbReference>
<keyword evidence="5" id="KW-1185">Reference proteome</keyword>
<comment type="caution">
    <text evidence="4">The sequence shown here is derived from an EMBL/GenBank/DDBJ whole genome shotgun (WGS) entry which is preliminary data.</text>
</comment>
<name>A0AAJ0F4K4_9PEZI</name>
<keyword evidence="1" id="KW-0521">NADP</keyword>
<evidence type="ECO:0000259" key="3">
    <source>
        <dbReference type="Pfam" id="PF05368"/>
    </source>
</evidence>
<dbReference type="InterPro" id="IPR036291">
    <property type="entry name" value="NAD(P)-bd_dom_sf"/>
</dbReference>
<evidence type="ECO:0000313" key="5">
    <source>
        <dbReference type="Proteomes" id="UP001224890"/>
    </source>
</evidence>
<dbReference type="PANTHER" id="PTHR47706">
    <property type="entry name" value="NMRA-LIKE FAMILY PROTEIN"/>
    <property type="match status" value="1"/>
</dbReference>
<dbReference type="Pfam" id="PF05368">
    <property type="entry name" value="NmrA"/>
    <property type="match status" value="1"/>
</dbReference>
<gene>
    <name evidence="4" type="ORF">BDP55DRAFT_135584</name>
</gene>
<sequence length="330" mass="36692">MRMAYINLNLPYPLHTTVMMRIAIVGGGGFAAILAHQITQTANPVIILSRESNPELEERYDCQVAVVDYDDAESLRFALQGIDLVISTIRGQEQINAIHAARHARVRVFVPAEFEGSISHRPSGADPLDYGSSEAIELLKHCASSKSRKMEYTVFSCGILYERFAPGGLAEYGMGARATIGSQGCYLVDVGNASADIVETNSAGRPVQVCMTSVADVARFVAAAIELGPGAWPREFKMRGDRMSVRDIFAKCSNVRGVAFTLRTRKYSKLQSELTHYLQRQNWDQWWNIQRLVATADGRYDFRQANLNEAVDFRPVSFRSWLESNWGPGS</sequence>
<dbReference type="GeneID" id="85450058"/>
<dbReference type="EMBL" id="JAHMHR010000002">
    <property type="protein sequence ID" value="KAK1700545.1"/>
    <property type="molecule type" value="Genomic_DNA"/>
</dbReference>
<feature type="domain" description="NmrA-like" evidence="3">
    <location>
        <begin position="21"/>
        <end position="127"/>
    </location>
</feature>
<protein>
    <submittedName>
        <fullName evidence="4">Isoflavone reductase</fullName>
    </submittedName>
</protein>
<keyword evidence="2" id="KW-0560">Oxidoreductase</keyword>
<dbReference type="SUPFAM" id="SSF51735">
    <property type="entry name" value="NAD(P)-binding Rossmann-fold domains"/>
    <property type="match status" value="1"/>
</dbReference>
<dbReference type="PANTHER" id="PTHR47706:SF5">
    <property type="entry name" value="ISOFLAVONE REDUCTASE"/>
    <property type="match status" value="1"/>
</dbReference>
<evidence type="ECO:0000256" key="1">
    <source>
        <dbReference type="ARBA" id="ARBA00022857"/>
    </source>
</evidence>
<evidence type="ECO:0000313" key="4">
    <source>
        <dbReference type="EMBL" id="KAK1700545.1"/>
    </source>
</evidence>